<proteinExistence type="predicted"/>
<organism evidence="1 2">
    <name type="scientific">Rhabditophanes sp. KR3021</name>
    <dbReference type="NCBI Taxonomy" id="114890"/>
    <lineage>
        <taxon>Eukaryota</taxon>
        <taxon>Metazoa</taxon>
        <taxon>Ecdysozoa</taxon>
        <taxon>Nematoda</taxon>
        <taxon>Chromadorea</taxon>
        <taxon>Rhabditida</taxon>
        <taxon>Tylenchina</taxon>
        <taxon>Panagrolaimomorpha</taxon>
        <taxon>Strongyloidoidea</taxon>
        <taxon>Alloionematidae</taxon>
        <taxon>Rhabditophanes</taxon>
    </lineage>
</organism>
<name>A0AC35THU4_9BILA</name>
<accession>A0AC35THU4</accession>
<dbReference type="Proteomes" id="UP000095286">
    <property type="component" value="Unplaced"/>
</dbReference>
<evidence type="ECO:0000313" key="2">
    <source>
        <dbReference type="WBParaSite" id="RSKR_0000066800.1"/>
    </source>
</evidence>
<sequence length="1094" mass="124912">MTVLNSKQQAMGTTATMEKLQAAYSELRGCEKFNVATLEEVVNVMIHGTGQLQKTAMEVLNDIKADESAWGKVDIILSKGQLPEAKHFALGLLEDMVSTKWKTLPREQCDGIKSFIISLILDICNDPNFDKGASRVFLQKLNCVLVQVVKQEWPVHWPNFIQEIVNSSRGNENLCANNLYVLRLLSEELFEFGGDLTTQKAAHLKVQFCDQFEGVFNLCFDILKTSGTVSLISSTLVTLNRFLQWIPIGYIFETQIINVIIEKFLPHPAFRSVSMNCLAEIASINVVGKGLEYENMVRSMLIGTMLVMTEQVPLSLDFPTSYKMGKEEDQAFIGNFTRFLTNFLREHHKMVLIINETNDTRSLKEAHMCALSYLLKISEIDEVEIFKVCLDYWTELCTELFRESPFSSNGGESQLRLYSFENNISSPKRVYYGKIIGELRNLMISKMAKPEEVIVVLNENNEPVRESVKDTDAIALYKTMKETLVYMCHLDPTDTERQMTEKLQKQVDGSEWSWSNLSRLCWAIGSISGAMHEDDERRFLVTVIRDLLALCEQKRGKDNKAVIASNIMYVVGQYPRFLRAFWRFLKTVINKLFEFMHESHDGVQDMACDTFIKIVYKTKKHFTTVQNNETVPFIDEIIQNLSGVICDLNRSQIHVFYEALGVIVSTVTDEDVQRKYISDMFNLPNAMWSEIIQNMNANPKYVSDAQILDNVINILKTYVASCKSIGHAFIYLLEERLADMMGMYYSISATLRQGALDMGESITSQPGYKNMKAVRKEILTLISAWVSKSQDTQIVKEKFMSVIYSNVLEDYRDSQPFLREPKVLTLMGIISTHLGTSMAEFVNGTFDCLFMPTLNMINTDLIAYPEHRVNFYKFLYAITCSCPKAIVGIPQNQMDVVLQAVIWGAQHQVREVAETAIELLNEIFDAALLLEMPAKKDFFVGHYIVVMESVLGLVCDRNQVQFIGLSKLSFFTCKLFSIPEFELKFSLDPANPTGSNVDYIYGIVNNIFAMYIKTLSAQQIEVTVKGFFSYNQTENKMREHIRDFLIQMKNECGEDTADLFLEERKREIENLQANKKKIPGLVNPNDDVADDDMY</sequence>
<evidence type="ECO:0000313" key="1">
    <source>
        <dbReference type="Proteomes" id="UP000095286"/>
    </source>
</evidence>
<dbReference type="WBParaSite" id="RSKR_0000066800.1">
    <property type="protein sequence ID" value="RSKR_0000066800.1"/>
    <property type="gene ID" value="RSKR_0000066800"/>
</dbReference>
<protein>
    <submittedName>
        <fullName evidence="2">Importin N-terminal domain-containing protein</fullName>
    </submittedName>
</protein>
<reference evidence="2" key="1">
    <citation type="submission" date="2016-11" db="UniProtKB">
        <authorList>
            <consortium name="WormBaseParasite"/>
        </authorList>
    </citation>
    <scope>IDENTIFICATION</scope>
    <source>
        <strain evidence="2">KR3021</strain>
    </source>
</reference>